<proteinExistence type="predicted"/>
<protein>
    <submittedName>
        <fullName evidence="1">TPR repeat protein</fullName>
    </submittedName>
</protein>
<accession>A0ABU0H1Y8</accession>
<dbReference type="RefSeq" id="WP_266347251.1">
    <property type="nucleotide sequence ID" value="NZ_JAPKNG010000001.1"/>
</dbReference>
<name>A0ABU0H1Y8_9HYPH</name>
<keyword evidence="2" id="KW-1185">Reference proteome</keyword>
<gene>
    <name evidence="1" type="ORF">QO014_000698</name>
</gene>
<comment type="caution">
    <text evidence="1">The sequence shown here is derived from an EMBL/GenBank/DDBJ whole genome shotgun (WGS) entry which is preliminary data.</text>
</comment>
<dbReference type="SMART" id="SM00671">
    <property type="entry name" value="SEL1"/>
    <property type="match status" value="14"/>
</dbReference>
<dbReference type="Gene3D" id="1.25.40.10">
    <property type="entry name" value="Tetratricopeptide repeat domain"/>
    <property type="match status" value="4"/>
</dbReference>
<organism evidence="1 2">
    <name type="scientific">Kaistia dalseonensis</name>
    <dbReference type="NCBI Taxonomy" id="410840"/>
    <lineage>
        <taxon>Bacteria</taxon>
        <taxon>Pseudomonadati</taxon>
        <taxon>Pseudomonadota</taxon>
        <taxon>Alphaproteobacteria</taxon>
        <taxon>Hyphomicrobiales</taxon>
        <taxon>Kaistiaceae</taxon>
        <taxon>Kaistia</taxon>
    </lineage>
</organism>
<sequence length="795" mass="82610">MTAIFGKGIAMRVVLTRALFLLGIAAIGIGNPLWGGVALAQKAGSGVDADRAYLYLKVAADGGQTDAQARLGEMLVKGDMITANVPQGMSYLEKAADGGNAGAALLLGDILVRGTYGVAADPAKGRALLEKAGEQRADAKAKLGEYLLRGTMMPADPKAGVTLLQAASDMGWTRATTVLADAYLSGSIAGIPADQARGIALLHKAADAKDADAMAKLGEYLLRGRYMDANETEGMAYLRSAAAAGSSRADFVMATFLLKGSDKMPADQKAALVLFDAAVASGNSDAMATYGDMLLRGRTVPLDAVRGVSLLKTSMDAGNSRAKFLLGSAYLRGIGVAVDATQGEKLLNEAVQDGSTEAMAALGEALVKGDPLPKDVARGVPLLEKAAASGNARANYLLGEAYLRGGFSLLQSPEKGRAYLQAASDAGYLLAQRKLGEELLSGNQLANDVEGAITRLTAAADGGDSRAAFRLGQIYLTGRDGIPQDAAKGEALLRSAMDEGDIDATAALGDRLFSSDAVDRRAEGLALLQRAADEGQARAAYLLGRAYMDGHAGVTVNTKAGIDLLQRAASSGFGWASIRLGNAALKGEGQSRNTAAAREHFKAALASGATYAVIPLANTYLKTGPGAAADPKRGLAILSEEAEKGNLDAIRQLLSFYGEGRWQVTEPNRALWSKNFALLERFGTPDDVAVETVLTELRRSSKPATYAKLATAMASLPASNQSGMIGRVLKVSPNAFVYVMQQRLNDSGRYRGPINGRLTGQTIRAINVACADAAGSANCEAPLSIATGAYIVSKF</sequence>
<dbReference type="InterPro" id="IPR011990">
    <property type="entry name" value="TPR-like_helical_dom_sf"/>
</dbReference>
<dbReference type="InterPro" id="IPR006597">
    <property type="entry name" value="Sel1-like"/>
</dbReference>
<evidence type="ECO:0000313" key="2">
    <source>
        <dbReference type="Proteomes" id="UP001241603"/>
    </source>
</evidence>
<dbReference type="EMBL" id="JAUSVO010000001">
    <property type="protein sequence ID" value="MDQ0436328.1"/>
    <property type="molecule type" value="Genomic_DNA"/>
</dbReference>
<dbReference type="Pfam" id="PF08238">
    <property type="entry name" value="Sel1"/>
    <property type="match status" value="15"/>
</dbReference>
<dbReference type="Proteomes" id="UP001241603">
    <property type="component" value="Unassembled WGS sequence"/>
</dbReference>
<dbReference type="PANTHER" id="PTHR11102">
    <property type="entry name" value="SEL-1-LIKE PROTEIN"/>
    <property type="match status" value="1"/>
</dbReference>
<dbReference type="InterPro" id="IPR050767">
    <property type="entry name" value="Sel1_AlgK"/>
</dbReference>
<dbReference type="PANTHER" id="PTHR11102:SF160">
    <property type="entry name" value="ERAD-ASSOCIATED E3 UBIQUITIN-PROTEIN LIGASE COMPONENT HRD3"/>
    <property type="match status" value="1"/>
</dbReference>
<reference evidence="1 2" key="1">
    <citation type="submission" date="2023-07" db="EMBL/GenBank/DDBJ databases">
        <title>Genomic Encyclopedia of Type Strains, Phase IV (KMG-IV): sequencing the most valuable type-strain genomes for metagenomic binning, comparative biology and taxonomic classification.</title>
        <authorList>
            <person name="Goeker M."/>
        </authorList>
    </citation>
    <scope>NUCLEOTIDE SEQUENCE [LARGE SCALE GENOMIC DNA]</scope>
    <source>
        <strain evidence="1 2">B6-8</strain>
    </source>
</reference>
<dbReference type="SUPFAM" id="SSF81901">
    <property type="entry name" value="HCP-like"/>
    <property type="match status" value="4"/>
</dbReference>
<evidence type="ECO:0000313" key="1">
    <source>
        <dbReference type="EMBL" id="MDQ0436328.1"/>
    </source>
</evidence>